<dbReference type="InterPro" id="IPR019109">
    <property type="entry name" value="MamF_MmsF"/>
</dbReference>
<evidence type="ECO:0000256" key="4">
    <source>
        <dbReference type="ARBA" id="ARBA00023136"/>
    </source>
</evidence>
<dbReference type="EMBL" id="QLMI01000001">
    <property type="protein sequence ID" value="RAK25179.1"/>
    <property type="molecule type" value="Genomic_DNA"/>
</dbReference>
<evidence type="ECO:0000256" key="2">
    <source>
        <dbReference type="ARBA" id="ARBA00022692"/>
    </source>
</evidence>
<dbReference type="AlphaFoldDB" id="A0A327Z455"/>
<evidence type="ECO:0000313" key="7">
    <source>
        <dbReference type="Proteomes" id="UP000249620"/>
    </source>
</evidence>
<comment type="caution">
    <text evidence="6">The sequence shown here is derived from an EMBL/GenBank/DDBJ whole genome shotgun (WGS) entry which is preliminary data.</text>
</comment>
<evidence type="ECO:0000256" key="3">
    <source>
        <dbReference type="ARBA" id="ARBA00022989"/>
    </source>
</evidence>
<evidence type="ECO:0000256" key="5">
    <source>
        <dbReference type="SAM" id="Phobius"/>
    </source>
</evidence>
<reference evidence="6 7" key="1">
    <citation type="submission" date="2018-06" db="EMBL/GenBank/DDBJ databases">
        <title>Genomic Encyclopedia of Type Strains, Phase III (KMG-III): the genomes of soil and plant-associated and newly described type strains.</title>
        <authorList>
            <person name="Whitman W."/>
        </authorList>
    </citation>
    <scope>NUCLEOTIDE SEQUENCE [LARGE SCALE GENOMIC DNA]</scope>
    <source>
        <strain evidence="6 7">CGMCC 1.12398</strain>
    </source>
</reference>
<feature type="transmembrane region" description="Helical" evidence="5">
    <location>
        <begin position="65"/>
        <end position="84"/>
    </location>
</feature>
<comment type="subcellular location">
    <subcellularLocation>
        <location evidence="1">Membrane</location>
        <topology evidence="1">Multi-pass membrane protein</topology>
    </subcellularLocation>
</comment>
<evidence type="ECO:0000313" key="6">
    <source>
        <dbReference type="EMBL" id="RAK25179.1"/>
    </source>
</evidence>
<dbReference type="OrthoDB" id="6400719at2"/>
<dbReference type="RefSeq" id="WP_111565746.1">
    <property type="nucleotide sequence ID" value="NZ_QLMI01000001.1"/>
</dbReference>
<accession>A0A327Z455</accession>
<keyword evidence="4 5" id="KW-0472">Membrane</keyword>
<keyword evidence="7" id="KW-1185">Reference proteome</keyword>
<feature type="transmembrane region" description="Helical" evidence="5">
    <location>
        <begin position="12"/>
        <end position="28"/>
    </location>
</feature>
<proteinExistence type="predicted"/>
<dbReference type="Proteomes" id="UP000249620">
    <property type="component" value="Unassembled WGS sequence"/>
</dbReference>
<keyword evidence="2 5" id="KW-0812">Transmembrane</keyword>
<sequence>MKEQINNGKQTAIVSYLTIVGSIIAIFMNQDENRSEFASFHIRQALGIFLTFFLLGYPVGYFDNWMVSASFWIFIFILWIYGFINCLNGEMKIVPFLGELYQKVFKSF</sequence>
<feature type="transmembrane region" description="Helical" evidence="5">
    <location>
        <begin position="40"/>
        <end position="59"/>
    </location>
</feature>
<keyword evidence="3 5" id="KW-1133">Transmembrane helix</keyword>
<dbReference type="Pfam" id="PF09685">
    <property type="entry name" value="MamF_MmsF"/>
    <property type="match status" value="1"/>
</dbReference>
<gene>
    <name evidence="6" type="ORF">B0I03_101340</name>
</gene>
<name>A0A327Z455_9FLAO</name>
<protein>
    <submittedName>
        <fullName evidence="6">Putative membrane protein</fullName>
    </submittedName>
</protein>
<evidence type="ECO:0000256" key="1">
    <source>
        <dbReference type="ARBA" id="ARBA00004141"/>
    </source>
</evidence>
<organism evidence="6 7">
    <name type="scientific">Flavobacterium aquaticum</name>
    <dbReference type="NCBI Taxonomy" id="1236486"/>
    <lineage>
        <taxon>Bacteria</taxon>
        <taxon>Pseudomonadati</taxon>
        <taxon>Bacteroidota</taxon>
        <taxon>Flavobacteriia</taxon>
        <taxon>Flavobacteriales</taxon>
        <taxon>Flavobacteriaceae</taxon>
        <taxon>Flavobacterium</taxon>
    </lineage>
</organism>